<dbReference type="RefSeq" id="WP_076345618.1">
    <property type="nucleotide sequence ID" value="NZ_CP019082.1"/>
</dbReference>
<dbReference type="KEGG" id="pbor:BSF38_02253"/>
<dbReference type="EMBL" id="CP019082">
    <property type="protein sequence ID" value="APW60764.1"/>
    <property type="molecule type" value="Genomic_DNA"/>
</dbReference>
<feature type="region of interest" description="Disordered" evidence="1">
    <location>
        <begin position="439"/>
        <end position="477"/>
    </location>
</feature>
<proteinExistence type="predicted"/>
<dbReference type="OrthoDB" id="252226at2"/>
<organism evidence="2 3">
    <name type="scientific">Paludisphaera borealis</name>
    <dbReference type="NCBI Taxonomy" id="1387353"/>
    <lineage>
        <taxon>Bacteria</taxon>
        <taxon>Pseudomonadati</taxon>
        <taxon>Planctomycetota</taxon>
        <taxon>Planctomycetia</taxon>
        <taxon>Isosphaerales</taxon>
        <taxon>Isosphaeraceae</taxon>
        <taxon>Paludisphaera</taxon>
    </lineage>
</organism>
<reference evidence="3" key="1">
    <citation type="submission" date="2016-12" db="EMBL/GenBank/DDBJ databases">
        <title>Comparative genomics of four Isosphaeraceae planctomycetes: a common pool of plasmids and glycoside hydrolase genes.</title>
        <authorList>
            <person name="Ivanova A."/>
        </authorList>
    </citation>
    <scope>NUCLEOTIDE SEQUENCE [LARGE SCALE GENOMIC DNA]</scope>
    <source>
        <strain evidence="3">PX4</strain>
    </source>
</reference>
<gene>
    <name evidence="2" type="ORF">BSF38_02253</name>
</gene>
<accession>A0A1U7CP98</accession>
<sequence length="528" mass="58783">MSGGSSRLWLSLCVAAAILPPSGMMRQAAAQGEAVAVEPADLVRRDDLVGKLVSIDDRVRFFQNHPRTGYDELYLRRTPIAFHLPPELRPKSAPRAPGVIVQGRLTKDNDRLAFDVTSLTLQPSDQERFDKAVGTLSAKDFENRKAWAKWAEKRATDFKDDALKKRAQTVEAEALRIEAETKRVTIDAPDEWLKLAEEARRRKVPEPDPSALAHRAYRAKLANATSVDDLKAVQAGVERFFPDAAKDQASGAVPLGRWAEDYNNDPAAYRSAPVAMRKPLDRRLWADVVGRLLETQAAHDVQATLEIIGRAEALIPERPELIAKLVDHAQTQARQNLPSLRYAEVKSIGALLRDRANKPDAALEFYRAWLKSQRDRLSATDAEGRVALASRFEELLQDADSARELLEKAWKIAPGSDEVAEAFKLRNYRRVGDDWVRDAPLSPAPGAEAASAPAASPNQGLRGKTPEEVRNSLATEPTSRSFVGTKGRLIEQWIFVDTRQKRYVNFLLSPGDLKPRVISDYFLPRQGL</sequence>
<evidence type="ECO:0000256" key="1">
    <source>
        <dbReference type="SAM" id="MobiDB-lite"/>
    </source>
</evidence>
<evidence type="ECO:0000313" key="2">
    <source>
        <dbReference type="EMBL" id="APW60764.1"/>
    </source>
</evidence>
<keyword evidence="3" id="KW-1185">Reference proteome</keyword>
<feature type="compositionally biased region" description="Low complexity" evidence="1">
    <location>
        <begin position="439"/>
        <end position="457"/>
    </location>
</feature>
<dbReference type="AlphaFoldDB" id="A0A1U7CP98"/>
<dbReference type="STRING" id="1387353.BSF38_02253"/>
<name>A0A1U7CP98_9BACT</name>
<evidence type="ECO:0000313" key="3">
    <source>
        <dbReference type="Proteomes" id="UP000186309"/>
    </source>
</evidence>
<protein>
    <submittedName>
        <fullName evidence="2">Uncharacterized protein</fullName>
    </submittedName>
</protein>
<dbReference type="Proteomes" id="UP000186309">
    <property type="component" value="Chromosome"/>
</dbReference>